<sequence length="703" mass="78685">MEWFVEVVLVLDNRLKQWPSAPPLNSDDVQIDENRVTCIHPPPSTISTPRENAFSSDSGDIVLPTTSSTIPQVNIPSALYELQAETHNESRGMSHEAIGRTFAGLVDRLSQAGQWIVPEHSLFRQKDVEHSTRLVDVVKGVLKRYSKEKVREEFDSFEGWKGLMRKIVASEETVCDISFLRNWIFRPTLTSLLSKHQHLMSLRPPSLPLPSARLASSLTDHSLTSSESNQPPFTVDTSPDWKPPASFDCDFDLQRGSSSSLTLSQTDTDPSSSSLSLEAQPPPSQNTQSSSSPARSDTGWMISTLHSLISAPLLQSSSHRSRDYPTFSDIGLTVTVPSDINEKFSVSLFDEEDEDIIINSLSRCFYVSAKHRNLSHIDDPLAFVDRLVGALGSSNARLQEFTRTLLNDPTIRFAIPPPLYLNHTSLNPKYRRSVFPIDLLFERQARSDANAFLRTNTVIIAQDSSQFLHTPLFVFFATPFGDCLSLKWLFQNLSPLNPNDEREKTYLRDCRDVVITLHWLNIPSHFDSPLLAHLPSLISSHPPSLRPSLLREYGIHTLMADPNTPSFLALFDSTISNINSDSRTAYVASLVIRLSASGHPLPVPLLDRCRSMLCQLINPFPAVVSVTLEMFHRLVLTCSDEAKMKLVKHGLLDVVMVAVSRSSFLSDYESGIVVIGELVESIHRVCLQKWIVGMDFSSLLTRW</sequence>
<comment type="caution">
    <text evidence="2">The sequence shown here is derived from an EMBL/GenBank/DDBJ whole genome shotgun (WGS) entry which is preliminary data.</text>
</comment>
<dbReference type="EMBL" id="JARBJD010000092">
    <property type="protein sequence ID" value="KAK2953382.1"/>
    <property type="molecule type" value="Genomic_DNA"/>
</dbReference>
<feature type="compositionally biased region" description="Polar residues" evidence="1">
    <location>
        <begin position="219"/>
        <end position="237"/>
    </location>
</feature>
<evidence type="ECO:0000313" key="2">
    <source>
        <dbReference type="EMBL" id="KAK2953382.1"/>
    </source>
</evidence>
<proteinExistence type="predicted"/>
<accession>A0ABQ9XRI7</accession>
<keyword evidence="3" id="KW-1185">Reference proteome</keyword>
<dbReference type="Proteomes" id="UP001281761">
    <property type="component" value="Unassembled WGS sequence"/>
</dbReference>
<reference evidence="2 3" key="1">
    <citation type="journal article" date="2022" name="bioRxiv">
        <title>Genomics of Preaxostyla Flagellates Illuminates Evolutionary Transitions and the Path Towards Mitochondrial Loss.</title>
        <authorList>
            <person name="Novak L.V.F."/>
            <person name="Treitli S.C."/>
            <person name="Pyrih J."/>
            <person name="Halakuc P."/>
            <person name="Pipaliya S.V."/>
            <person name="Vacek V."/>
            <person name="Brzon O."/>
            <person name="Soukal P."/>
            <person name="Eme L."/>
            <person name="Dacks J.B."/>
            <person name="Karnkowska A."/>
            <person name="Elias M."/>
            <person name="Hampl V."/>
        </authorList>
    </citation>
    <scope>NUCLEOTIDE SEQUENCE [LARGE SCALE GENOMIC DNA]</scope>
    <source>
        <strain evidence="2">NAU3</strain>
        <tissue evidence="2">Gut</tissue>
    </source>
</reference>
<feature type="region of interest" description="Disordered" evidence="1">
    <location>
        <begin position="218"/>
        <end position="239"/>
    </location>
</feature>
<gene>
    <name evidence="2" type="ORF">BLNAU_11668</name>
</gene>
<evidence type="ECO:0000313" key="3">
    <source>
        <dbReference type="Proteomes" id="UP001281761"/>
    </source>
</evidence>
<feature type="compositionally biased region" description="Low complexity" evidence="1">
    <location>
        <begin position="257"/>
        <end position="293"/>
    </location>
</feature>
<feature type="region of interest" description="Disordered" evidence="1">
    <location>
        <begin position="256"/>
        <end position="296"/>
    </location>
</feature>
<organism evidence="2 3">
    <name type="scientific">Blattamonas nauphoetae</name>
    <dbReference type="NCBI Taxonomy" id="2049346"/>
    <lineage>
        <taxon>Eukaryota</taxon>
        <taxon>Metamonada</taxon>
        <taxon>Preaxostyla</taxon>
        <taxon>Oxymonadida</taxon>
        <taxon>Blattamonas</taxon>
    </lineage>
</organism>
<evidence type="ECO:0000256" key="1">
    <source>
        <dbReference type="SAM" id="MobiDB-lite"/>
    </source>
</evidence>
<name>A0ABQ9XRI7_9EUKA</name>
<protein>
    <submittedName>
        <fullName evidence="2">Uncharacterized protein</fullName>
    </submittedName>
</protein>